<name>A0A7J6X3B0_THATH</name>
<dbReference type="SUPFAM" id="SSF46689">
    <property type="entry name" value="Homeodomain-like"/>
    <property type="match status" value="1"/>
</dbReference>
<dbReference type="InterPro" id="IPR017930">
    <property type="entry name" value="Myb_dom"/>
</dbReference>
<feature type="domain" description="Myb-like" evidence="2">
    <location>
        <begin position="469"/>
        <end position="516"/>
    </location>
</feature>
<evidence type="ECO:0000259" key="2">
    <source>
        <dbReference type="PROSITE" id="PS50090"/>
    </source>
</evidence>
<dbReference type="InterPro" id="IPR001005">
    <property type="entry name" value="SANT/Myb"/>
</dbReference>
<evidence type="ECO:0000256" key="1">
    <source>
        <dbReference type="SAM" id="MobiDB-lite"/>
    </source>
</evidence>
<reference evidence="4 5" key="1">
    <citation type="submission" date="2020-06" db="EMBL/GenBank/DDBJ databases">
        <title>Transcriptomic and genomic resources for Thalictrum thalictroides and T. hernandezii: Facilitating candidate gene discovery in an emerging model plant lineage.</title>
        <authorList>
            <person name="Arias T."/>
            <person name="Riano-Pachon D.M."/>
            <person name="Di Stilio V.S."/>
        </authorList>
    </citation>
    <scope>NUCLEOTIDE SEQUENCE [LARGE SCALE GENOMIC DNA]</scope>
    <source>
        <strain evidence="5">cv. WT478/WT964</strain>
        <tissue evidence="4">Leaves</tissue>
    </source>
</reference>
<dbReference type="CDD" id="cd11660">
    <property type="entry name" value="SANT_TRF"/>
    <property type="match status" value="1"/>
</dbReference>
<dbReference type="PROSITE" id="PS51294">
    <property type="entry name" value="HTH_MYB"/>
    <property type="match status" value="1"/>
</dbReference>
<dbReference type="Gene3D" id="1.10.246.220">
    <property type="match status" value="1"/>
</dbReference>
<dbReference type="Pfam" id="PF00249">
    <property type="entry name" value="Myb_DNA-binding"/>
    <property type="match status" value="1"/>
</dbReference>
<dbReference type="InterPro" id="IPR009057">
    <property type="entry name" value="Homeodomain-like_sf"/>
</dbReference>
<evidence type="ECO:0000313" key="5">
    <source>
        <dbReference type="Proteomes" id="UP000554482"/>
    </source>
</evidence>
<dbReference type="PANTHER" id="PTHR47122">
    <property type="entry name" value="MYB-LIKE DNA-BINDING DOMAIN CONTAINING PROTEIN, EXPRESSED"/>
    <property type="match status" value="1"/>
</dbReference>
<comment type="caution">
    <text evidence="4">The sequence shown here is derived from an EMBL/GenBank/DDBJ whole genome shotgun (WGS) entry which is preliminary data.</text>
</comment>
<feature type="domain" description="HTH myb-type" evidence="3">
    <location>
        <begin position="461"/>
        <end position="520"/>
    </location>
</feature>
<dbReference type="OrthoDB" id="608866at2759"/>
<dbReference type="SMART" id="SM00717">
    <property type="entry name" value="SANT"/>
    <property type="match status" value="1"/>
</dbReference>
<evidence type="ECO:0000259" key="3">
    <source>
        <dbReference type="PROSITE" id="PS51294"/>
    </source>
</evidence>
<evidence type="ECO:0000313" key="4">
    <source>
        <dbReference type="EMBL" id="KAF5204201.1"/>
    </source>
</evidence>
<dbReference type="EMBL" id="JABWDY010005721">
    <property type="protein sequence ID" value="KAF5204201.1"/>
    <property type="molecule type" value="Genomic_DNA"/>
</dbReference>
<sequence length="595" mass="67103">MMDYGQGDSVDLTEALVHTPTMLSEPENRFTYRLVQVERDGSFVPHSDDEYMEVEHLLAEPRNEMDFVDGVLNFDYGKCLENECFPCAVDYQQLNADRGDLCPSTLQEGREDSKFEFVDGMLRGADDVHLCIEDALSNALDDYLLDTEFSEKVPDYDYAPSKGPQTGIHNLDNHFQGLNERGQGAVEISNSVTPTVSVPEAASDKNSLDKLTMRELQRTYKSTFGRETSVKDKPWLKRHILFGLHSVSCLLQSGVSSKENGRNLISTSSEDSPGRVYCSITNGLSNKNKRVGQRVAKSRVVGRDVSKYEPLSSEDIGASQTHKRLRRPTQRYIEESSHLKSRSCSGKIKLRTIPKDDLGEAKTHYQHHRKAFGATPLVYRDDATRECSIQVPFTLPLHVRKRRSKKNASLAGQDSEDNQDESGPSPVESQHSEENQDESGPSPVDSQDDSFSRARSDIGEHRRKLHKMWTLSEVMLLVDGVSQYGVGRWTEIKRLLFSASAHRSSVDLKDKWRNLLRASNGQSLGKRKVAYRQKQAKHSIPRSVLQRVSELANIYPYPRERKSKIARPASVSTPMNSTTCVSSVRSTRRACRERV</sequence>
<gene>
    <name evidence="4" type="ORF">FRX31_006213</name>
</gene>
<proteinExistence type="predicted"/>
<dbReference type="PANTHER" id="PTHR47122:SF8">
    <property type="entry name" value="MYB-LIKE DOMAIN-CONTAINING PROTEIN"/>
    <property type="match status" value="1"/>
</dbReference>
<dbReference type="Proteomes" id="UP000554482">
    <property type="component" value="Unassembled WGS sequence"/>
</dbReference>
<feature type="region of interest" description="Disordered" evidence="1">
    <location>
        <begin position="402"/>
        <end position="453"/>
    </location>
</feature>
<accession>A0A7J6X3B0</accession>
<protein>
    <submittedName>
        <fullName evidence="4">Telomere repeat-binding protein</fullName>
    </submittedName>
</protein>
<dbReference type="PROSITE" id="PS50090">
    <property type="entry name" value="MYB_LIKE"/>
    <property type="match status" value="1"/>
</dbReference>
<dbReference type="AlphaFoldDB" id="A0A7J6X3B0"/>
<organism evidence="4 5">
    <name type="scientific">Thalictrum thalictroides</name>
    <name type="common">Rue-anemone</name>
    <name type="synonym">Anemone thalictroides</name>
    <dbReference type="NCBI Taxonomy" id="46969"/>
    <lineage>
        <taxon>Eukaryota</taxon>
        <taxon>Viridiplantae</taxon>
        <taxon>Streptophyta</taxon>
        <taxon>Embryophyta</taxon>
        <taxon>Tracheophyta</taxon>
        <taxon>Spermatophyta</taxon>
        <taxon>Magnoliopsida</taxon>
        <taxon>Ranunculales</taxon>
        <taxon>Ranunculaceae</taxon>
        <taxon>Thalictroideae</taxon>
        <taxon>Thalictrum</taxon>
    </lineage>
</organism>
<keyword evidence="5" id="KW-1185">Reference proteome</keyword>